<feature type="compositionally biased region" description="Polar residues" evidence="1">
    <location>
        <begin position="966"/>
        <end position="976"/>
    </location>
</feature>
<proteinExistence type="predicted"/>
<dbReference type="Proteomes" id="UP001633002">
    <property type="component" value="Unassembled WGS sequence"/>
</dbReference>
<organism evidence="4 5">
    <name type="scientific">Riccia sorocarpa</name>
    <dbReference type="NCBI Taxonomy" id="122646"/>
    <lineage>
        <taxon>Eukaryota</taxon>
        <taxon>Viridiplantae</taxon>
        <taxon>Streptophyta</taxon>
        <taxon>Embryophyta</taxon>
        <taxon>Marchantiophyta</taxon>
        <taxon>Marchantiopsida</taxon>
        <taxon>Marchantiidae</taxon>
        <taxon>Marchantiales</taxon>
        <taxon>Ricciaceae</taxon>
        <taxon>Riccia</taxon>
    </lineage>
</organism>
<protein>
    <submittedName>
        <fullName evidence="4">Uncharacterized protein</fullName>
    </submittedName>
</protein>
<feature type="domain" description="SAC" evidence="3">
    <location>
        <begin position="143"/>
        <end position="483"/>
    </location>
</feature>
<dbReference type="InterPro" id="IPR057555">
    <property type="entry name" value="SAC9_GBDL_1st"/>
</dbReference>
<dbReference type="PROSITE" id="PS50275">
    <property type="entry name" value="SAC"/>
    <property type="match status" value="1"/>
</dbReference>
<feature type="domain" description="WW" evidence="2">
    <location>
        <begin position="508"/>
        <end position="542"/>
    </location>
</feature>
<dbReference type="PROSITE" id="PS01159">
    <property type="entry name" value="WW_DOMAIN_1"/>
    <property type="match status" value="1"/>
</dbReference>
<dbReference type="Pfam" id="PF00397">
    <property type="entry name" value="WW"/>
    <property type="match status" value="1"/>
</dbReference>
<dbReference type="Pfam" id="PF24765">
    <property type="entry name" value="SAC9_C"/>
    <property type="match status" value="1"/>
</dbReference>
<evidence type="ECO:0000313" key="5">
    <source>
        <dbReference type="Proteomes" id="UP001633002"/>
    </source>
</evidence>
<dbReference type="PROSITE" id="PS50020">
    <property type="entry name" value="WW_DOMAIN_2"/>
    <property type="match status" value="1"/>
</dbReference>
<feature type="region of interest" description="Disordered" evidence="1">
    <location>
        <begin position="928"/>
        <end position="987"/>
    </location>
</feature>
<accession>A0ABD3HIY8</accession>
<dbReference type="InterPro" id="IPR001202">
    <property type="entry name" value="WW_dom"/>
</dbReference>
<reference evidence="4 5" key="1">
    <citation type="submission" date="2024-09" db="EMBL/GenBank/DDBJ databases">
        <title>Chromosome-scale assembly of Riccia sorocarpa.</title>
        <authorList>
            <person name="Paukszto L."/>
        </authorList>
    </citation>
    <scope>NUCLEOTIDE SEQUENCE [LARGE SCALE GENOMIC DNA]</scope>
    <source>
        <strain evidence="4">LP-2024</strain>
        <tissue evidence="4">Aerial parts of the thallus</tissue>
    </source>
</reference>
<dbReference type="InterPro" id="IPR002013">
    <property type="entry name" value="SAC_dom"/>
</dbReference>
<evidence type="ECO:0000313" key="4">
    <source>
        <dbReference type="EMBL" id="KAL3691590.1"/>
    </source>
</evidence>
<evidence type="ECO:0000259" key="2">
    <source>
        <dbReference type="PROSITE" id="PS50020"/>
    </source>
</evidence>
<dbReference type="CDD" id="cd00201">
    <property type="entry name" value="WW"/>
    <property type="match status" value="1"/>
</dbReference>
<dbReference type="InterPro" id="IPR057554">
    <property type="entry name" value="SAC9_C"/>
</dbReference>
<dbReference type="InterPro" id="IPR057553">
    <property type="entry name" value="SAC9_GBDL_2nd"/>
</dbReference>
<gene>
    <name evidence="4" type="ORF">R1sor_005241</name>
</gene>
<dbReference type="SMART" id="SM00456">
    <property type="entry name" value="WW"/>
    <property type="match status" value="1"/>
</dbReference>
<dbReference type="SUPFAM" id="SSF51045">
    <property type="entry name" value="WW domain"/>
    <property type="match status" value="1"/>
</dbReference>
<dbReference type="PANTHER" id="PTHR46817">
    <property type="entry name" value="PHOSPHOINOSITIDE PHOSPHATASE SAC9-RELATED"/>
    <property type="match status" value="1"/>
</dbReference>
<dbReference type="PANTHER" id="PTHR46817:SF1">
    <property type="entry name" value="SAC DOMAIN-CONTAINING PROTEIN"/>
    <property type="match status" value="1"/>
</dbReference>
<name>A0ABD3HIY8_9MARC</name>
<comment type="caution">
    <text evidence="4">The sequence shown here is derived from an EMBL/GenBank/DDBJ whole genome shotgun (WGS) entry which is preliminary data.</text>
</comment>
<keyword evidence="5" id="KW-1185">Reference proteome</keyword>
<sequence>MTGGVLRKETSVFVIESETGEYIIVVSLSTRNDTQVITIDPTTGALGYSGRRGIDLFSPEEVGPYLKSRGLFSRPTLRAKAILGYAALGSVGVLLIASKVKVTIPELPGGDIVYTVTETRWIKIPLSNPQFQSKAEAKNAADLTDITVDNLHFYCETRDITRPFPSSEPVDNPDREFVWNLWLSAPFRALGLQNHCVVLLQGFADCRTFNDADSQQVTVALTARRSRLHPGTRYLARGLNATYSTGNEVECEQLVWPLGVAAGRPVPYSTYLWRRGTVPIWWGAEIKSTVAEAEIYVAENDPYFGSGKYYRRLTGRYRNSFRKVGGREAGEGSSKSPLVCINLLRTAPGKPETILATHFSKSIIDVNKRNEVPDANLRLVDYDWHAETKAVGEPATVTGLWKLLKDPAVAVGFGMGAYYPGGKPDPKVAAKPNKGLQDGYFTLSQYQDGVIRFNCADSLDRTNAASFFGAVQVLAEQCRRLSLSLDSSGTSPWLAGAADRDSTRGELGPLPPGWEKRTDAVTGQVYYIDHNTKTTTWKHPCPDEPWGKVDQPWQRFDLSVERFRDTTLPLPIAAMAELFLAAGDIHATLYTGSKAMHSHVINIFSEEVGKGKRSAVTNMGITLQRRFLNVVMDSSRQRQLEMFVGYRFYKYFPTLPGRPLQVYTRPQACLLNPVPNQFTRSNPPSLLLTSNLKDAAWVCPPGTFVQLMIYLAEPCHVSQVLLTVAHGADDSTSPGSMEISTGRTLKDLHLVLERIKIPKCANGTILSYPLPGKMDPEEVANTGAGAGDQPFSWLYDFEEQEGEIDFLTRLVEIKLFPATPGASITVGQVEVLGASLLWSSVLKDPKSFLIDASPSSKPPPSFSAQPRSMTLPNIDLLSMESTSSASSSFVDSASMTRSFSSPDTSSAQVLDYLTGEFVVKEKSFPEHGSELSTIKSSNDKQNNSNQSQTGRKPESWNPFVFDPSPTVKTSPPSQGHKSPELSKPPSQGKAKAEVYLELLRTVCGKVLVSFALFFLMINAIPVMYIRPWKFILRLRTFDIEVPHSEDLDQDKPLTYEEAMELEIARVHLGLSAVDRDRALVSIGRGPATIDPNKLLEPGVMVQVKQAASQLATLIDIDTEDKDLSSLGFNERNSEPDELLENLHCLRVGCLSPSCQINYLKGSRTFQYFERLAKPSNVLWNCVSCKRKVCAACHSGKGSALLYNNTLNPATPGGGGGNPKPARGPTAVDAVICKNCSPPDVRETILLERLKSASALRRKTRVKDACLLAVEGVVGLDSPTKEASSATSEFESLLEGELSLAEFPQAGIISSVSSAGDSEPVHTLLMSGNDASTSYWKAPSGVDVELTVVLNSLSIVSSVMIMTKLGGYTLKDAPMVELWSGTTADEAGRTYLGRYDILAEVSKPRSPRGLPPEYYRYRLRQVVTCRIIWMKFSLPSVSSVSNTNQSPVRAIMDLLSFDDPVPAPASGSGLVMNNTSDPSGSSSVHAKRVIIIGQQIPENLNGKFMTPVERQEQKSFLDSPPKFNRIRVQVEERVRFGGRVLEQLVHPQTPDISGFRLDAFAAVKNIADYSPSWAENSLVNRALGGAVEELITNLPTLRLRVSAVQETNRPVLVGSFFLPVAKGGTPMYFDFDRPIIARALIFELVGNISALSDEDPVQTDADGREFPLPSSLSLLSKIRVYRHALVAEVGKWPQLYAV</sequence>
<evidence type="ECO:0000259" key="3">
    <source>
        <dbReference type="PROSITE" id="PS50275"/>
    </source>
</evidence>
<dbReference type="EMBL" id="JBJQOH010000003">
    <property type="protein sequence ID" value="KAL3691590.1"/>
    <property type="molecule type" value="Genomic_DNA"/>
</dbReference>
<feature type="compositionally biased region" description="Low complexity" evidence="1">
    <location>
        <begin position="935"/>
        <end position="948"/>
    </location>
</feature>
<dbReference type="InterPro" id="IPR036020">
    <property type="entry name" value="WW_dom_sf"/>
</dbReference>
<dbReference type="Pfam" id="PF02383">
    <property type="entry name" value="Syja_N"/>
    <property type="match status" value="1"/>
</dbReference>
<dbReference type="Gene3D" id="2.20.70.10">
    <property type="match status" value="1"/>
</dbReference>
<dbReference type="Pfam" id="PF24789">
    <property type="entry name" value="SAC9_GBDL_2nd"/>
    <property type="match status" value="1"/>
</dbReference>
<dbReference type="Pfam" id="PF24790">
    <property type="entry name" value="SAC9_GBDL_1st"/>
    <property type="match status" value="1"/>
</dbReference>
<evidence type="ECO:0000256" key="1">
    <source>
        <dbReference type="SAM" id="MobiDB-lite"/>
    </source>
</evidence>